<dbReference type="GO" id="GO:0000462">
    <property type="term" value="P:maturation of SSU-rRNA from tricistronic rRNA transcript (SSU-rRNA, 5.8S rRNA, LSU-rRNA)"/>
    <property type="evidence" value="ECO:0007669"/>
    <property type="project" value="InterPro"/>
</dbReference>
<name>A0A420HMJ4_9PEZI</name>
<feature type="compositionally biased region" description="Acidic residues" evidence="1">
    <location>
        <begin position="791"/>
        <end position="807"/>
    </location>
</feature>
<keyword evidence="3" id="KW-1185">Reference proteome</keyword>
<dbReference type="Pfam" id="PF00400">
    <property type="entry name" value="WD40"/>
    <property type="match status" value="1"/>
</dbReference>
<sequence length="923" mass="103254">MDIHRCRFVPLPPSSINALEFSQSHLKRPKFTSPPRLAVGRANGDIEIWNPLKGSWLQETIIHGGKDRSIDGLVWIQNPNEEINGRTMIGKLRLFSIGYTTTITEWNLASGQPLRQASGNHGEIWCLAAQPALTDHNDAIEYSQNLIAGCTDGALVLYSTQDDNLHLQKLLMRPSSKKAKIISITFQNRNIVAAGCTDSAIRIFDVRNGKLLRIMTLGAGQKGGPKDIIVWAVKALRDGTIISGDSTGELKVWDGKTYTLRQRIVAHKLDVLCLATNSDGSAIFSGGMDRRTVLYRPASKFKGRWIEVAHRRFHSHDVKAMASFEGPGMNIIVSGGHDSSPIVVPIGKYGLENHRTLPFIHQDPPIRSASNARLIISWWDREIWIWRIEKLNILTDEESSDESSPGKELVAKVLIKGEANITSADIDIEGNVLVVSTIAEIKAFQLRPRIKERGYQISKLQIPSTLSGGARLLKFSPNGKWLCIIQPENEILLSRLAQSNSLTRFVSSVTKLSRIDRQIDKLVSNGGLGNYPRTITQVTFSSQSRILVVSDLLGYIDSFVLCGKEDYSHEISTPKTLATTDKEIDSETDSENEAEKNPSLVYGQYWARNLQANSIPQLPATPVVLSFRPSHMSTIHDVEQNSAHLNNQNSIESAHIIDEDRLLVATATSEIYEIEVLKGKLSNWSRRNPPSAFPESYRITLETAKGIIWDVSANRERVWLYSVSWLWMFDLGRDFLEATNDKRKPKLKRKRGICGAGGEIKNSEFSLSLDKNSTRSSVDERVNGDKNNFNDVDDEMDIDDDDDDDGENPPWISTKSPLPPTISLDLQTNKEIDASEESQTNHSSKDISQNDIIIASKLPPSTYHTFKYRPIVGLVTLGRTDITKTPEVVLVERPIWDAKLPPRYYGEQEWRNQEVDGSKSLLK</sequence>
<dbReference type="OrthoDB" id="8883818at2759"/>
<evidence type="ECO:0000256" key="1">
    <source>
        <dbReference type="SAM" id="MobiDB-lite"/>
    </source>
</evidence>
<feature type="region of interest" description="Disordered" evidence="1">
    <location>
        <begin position="771"/>
        <end position="822"/>
    </location>
</feature>
<dbReference type="SMART" id="SM00320">
    <property type="entry name" value="WD40"/>
    <property type="match status" value="5"/>
</dbReference>
<evidence type="ECO:0000313" key="2">
    <source>
        <dbReference type="EMBL" id="RKF58658.1"/>
    </source>
</evidence>
<protein>
    <submittedName>
        <fullName evidence="2">U3 small nucleolar RNA-associated protein 4</fullName>
    </submittedName>
</protein>
<dbReference type="InterPro" id="IPR036322">
    <property type="entry name" value="WD40_repeat_dom_sf"/>
</dbReference>
<dbReference type="GO" id="GO:0003723">
    <property type="term" value="F:RNA binding"/>
    <property type="evidence" value="ECO:0007669"/>
    <property type="project" value="TreeGrafter"/>
</dbReference>
<dbReference type="PANTHER" id="PTHR44163:SF1">
    <property type="entry name" value="U3 SMALL NUCLEOLAR RNA-ASSOCIATED PROTEIN 4 HOMOLOG"/>
    <property type="match status" value="1"/>
</dbReference>
<organism evidence="2 3">
    <name type="scientific">Erysiphe neolycopersici</name>
    <dbReference type="NCBI Taxonomy" id="212602"/>
    <lineage>
        <taxon>Eukaryota</taxon>
        <taxon>Fungi</taxon>
        <taxon>Dikarya</taxon>
        <taxon>Ascomycota</taxon>
        <taxon>Pezizomycotina</taxon>
        <taxon>Leotiomycetes</taxon>
        <taxon>Erysiphales</taxon>
        <taxon>Erysiphaceae</taxon>
        <taxon>Erysiphe</taxon>
    </lineage>
</organism>
<dbReference type="GO" id="GO:0034455">
    <property type="term" value="C:t-UTP complex"/>
    <property type="evidence" value="ECO:0007669"/>
    <property type="project" value="TreeGrafter"/>
</dbReference>
<dbReference type="STRING" id="212602.A0A420HMJ4"/>
<evidence type="ECO:0000313" key="3">
    <source>
        <dbReference type="Proteomes" id="UP000286134"/>
    </source>
</evidence>
<dbReference type="SUPFAM" id="SSF50978">
    <property type="entry name" value="WD40 repeat-like"/>
    <property type="match status" value="2"/>
</dbReference>
<reference evidence="2 3" key="1">
    <citation type="journal article" date="2018" name="BMC Genomics">
        <title>Comparative genome analyses reveal sequence features reflecting distinct modes of host-adaptation between dicot and monocot powdery mildew.</title>
        <authorList>
            <person name="Wu Y."/>
            <person name="Ma X."/>
            <person name="Pan Z."/>
            <person name="Kale S.D."/>
            <person name="Song Y."/>
            <person name="King H."/>
            <person name="Zhang Q."/>
            <person name="Presley C."/>
            <person name="Deng X."/>
            <person name="Wei C.I."/>
            <person name="Xiao S."/>
        </authorList>
    </citation>
    <scope>NUCLEOTIDE SEQUENCE [LARGE SCALE GENOMIC DNA]</scope>
    <source>
        <strain evidence="2">UMSG2</strain>
    </source>
</reference>
<gene>
    <name evidence="2" type="ORF">OnM2_066034</name>
</gene>
<dbReference type="EMBL" id="MCFK01006628">
    <property type="protein sequence ID" value="RKF58658.1"/>
    <property type="molecule type" value="Genomic_DNA"/>
</dbReference>
<accession>A0A420HMJ4</accession>
<dbReference type="PANTHER" id="PTHR44163">
    <property type="entry name" value="U3 SMALL NUCLEOLAR RNA-ASSOCIATED PROTEIN 4 HOMOLOG"/>
    <property type="match status" value="1"/>
</dbReference>
<dbReference type="GO" id="GO:0032040">
    <property type="term" value="C:small-subunit processome"/>
    <property type="evidence" value="ECO:0007669"/>
    <property type="project" value="TreeGrafter"/>
</dbReference>
<dbReference type="InterPro" id="IPR046351">
    <property type="entry name" value="UTP4"/>
</dbReference>
<dbReference type="InterPro" id="IPR015943">
    <property type="entry name" value="WD40/YVTN_repeat-like_dom_sf"/>
</dbReference>
<dbReference type="AlphaFoldDB" id="A0A420HMJ4"/>
<proteinExistence type="predicted"/>
<dbReference type="Gene3D" id="2.130.10.10">
    <property type="entry name" value="YVTN repeat-like/Quinoprotein amine dehydrogenase"/>
    <property type="match status" value="2"/>
</dbReference>
<dbReference type="InterPro" id="IPR001680">
    <property type="entry name" value="WD40_rpt"/>
</dbReference>
<comment type="caution">
    <text evidence="2">The sequence shown here is derived from an EMBL/GenBank/DDBJ whole genome shotgun (WGS) entry which is preliminary data.</text>
</comment>
<dbReference type="GO" id="GO:0030686">
    <property type="term" value="C:90S preribosome"/>
    <property type="evidence" value="ECO:0007669"/>
    <property type="project" value="InterPro"/>
</dbReference>
<dbReference type="Proteomes" id="UP000286134">
    <property type="component" value="Unassembled WGS sequence"/>
</dbReference>